<feature type="compositionally biased region" description="Polar residues" evidence="13">
    <location>
        <begin position="1"/>
        <end position="13"/>
    </location>
</feature>
<dbReference type="SUPFAM" id="SSF50249">
    <property type="entry name" value="Nucleic acid-binding proteins"/>
    <property type="match status" value="1"/>
</dbReference>
<protein>
    <recommendedName>
        <fullName evidence="12">DNA replication licensing factor MCM6</fullName>
        <ecNumber evidence="12">3.6.4.12</ecNumber>
    </recommendedName>
</protein>
<evidence type="ECO:0000256" key="2">
    <source>
        <dbReference type="ARBA" id="ARBA00008010"/>
    </source>
</evidence>
<name>A0A507D933_9FUNG</name>
<dbReference type="PRINTS" id="PR01662">
    <property type="entry name" value="MCMPROTEIN6"/>
</dbReference>
<gene>
    <name evidence="15" type="ORF">SeLEV6574_g02394</name>
</gene>
<dbReference type="Pfam" id="PF18263">
    <property type="entry name" value="WHD_MCM6"/>
    <property type="match status" value="1"/>
</dbReference>
<dbReference type="FunFam" id="2.20.28.10:FF:000003">
    <property type="entry name" value="DNA helicase"/>
    <property type="match status" value="1"/>
</dbReference>
<dbReference type="GO" id="GO:1990518">
    <property type="term" value="F:single-stranded 3'-5' DNA helicase activity"/>
    <property type="evidence" value="ECO:0007669"/>
    <property type="project" value="TreeGrafter"/>
</dbReference>
<comment type="subcellular location">
    <subcellularLocation>
        <location evidence="1 12">Nucleus</location>
    </subcellularLocation>
</comment>
<dbReference type="Pfam" id="PF17207">
    <property type="entry name" value="MCM_OB"/>
    <property type="match status" value="1"/>
</dbReference>
<dbReference type="GO" id="GO:0003697">
    <property type="term" value="F:single-stranded DNA binding"/>
    <property type="evidence" value="ECO:0007669"/>
    <property type="project" value="TreeGrafter"/>
</dbReference>
<dbReference type="InterPro" id="IPR001208">
    <property type="entry name" value="MCM_dom"/>
</dbReference>
<dbReference type="GO" id="GO:0031261">
    <property type="term" value="C:DNA replication preinitiation complex"/>
    <property type="evidence" value="ECO:0007669"/>
    <property type="project" value="UniProtKB-ARBA"/>
</dbReference>
<feature type="compositionally biased region" description="Polar residues" evidence="13">
    <location>
        <begin position="51"/>
        <end position="64"/>
    </location>
</feature>
<feature type="region of interest" description="Disordered" evidence="13">
    <location>
        <begin position="1"/>
        <end position="64"/>
    </location>
</feature>
<dbReference type="InterPro" id="IPR012340">
    <property type="entry name" value="NA-bd_OB-fold"/>
</dbReference>
<sequence length="963" mass="107491">MLSADNPSSQPKTNARGPATRKLRFQDPPTDNDRDSPMDDHTHGNARHAPDNSSIPQSAHGSERTSTAINAAMTFGPQMSSQVHTSLPKRKTNLSQVLSADDNIPKAEDAMAEEVRQKFEEFMADSTDDAGVHEYIKQVKAMRDTISTTLYVDYEKLLNVDSTLAQAIVLQYYRLDPYLRKAVQNMVRIHDPEYLRTAEGTNNNEQGTIREFWVSFYGVPATRRLREVRTHLLGQLVAISGTVTRTSEVRPELLYGTFRCKDCGAIMKDVEQEFKYTEPTICNNQTCGNRSQFDLIVEQSKFADWQKVRVQENANEVPSGAMPRSMDIILRNEAVETAKAGDKIIVTGTPIVVPDVTQLLGGRVEAQRSRNEDGRGSAGLQEGLTGLKLLGVRDLTYKITFLGCFVRPAEARGPPGLSNSEEAELTAEAILATLTDEELGELNQMKSDPALYPNLIASVAPHIFGHDEIKKGILLQLLGGVHKVTPEGIHLRGDINVCVVGDPSTAKSQFLKYVSRFIPRAIYTSGKASSAAGLTASVTKDEETGEFTIEAGALMLADNGICCIDEFDKMDISDQVAIHEAMEQQTISIAKAGIQATLNARTSILAAANPVHGRYDKKLSLKQNIQMSSPIMSRFDLFFVILDDCDESTDYNIAQHIVNFHRHRDEGMQAEYSQEQLTRYLRYAKSLRPQLTVAAREYLVKQYRILRQEDSTGVNRSSYRITVRQLESMIRLSEALAKMHCDENVGIHYVKAAAQLLRTSIVHIDHDDIELNDDEDQELIRLAEQAEQTHHLERANAMEVDEDVQPVAGNEANGGGPSTNDTTWVDQEQSQQSTPKFRLPYDEYQRIANSLVSEIHRRQLRSQDGSARMRRSELIDWYMESKEDDIGDEEQLKMEQRKIKAVLSRLINKDNVLIALRNTGLMPMGDQDARVEGGDDSAAADAEPAMTDPILVIHPNYVPDEEL</sequence>
<comment type="caution">
    <text evidence="15">The sequence shown here is derived from an EMBL/GenBank/DDBJ whole genome shotgun (WGS) entry which is preliminary data.</text>
</comment>
<dbReference type="Pfam" id="PF14551">
    <property type="entry name" value="MCM_N"/>
    <property type="match status" value="1"/>
</dbReference>
<accession>A0A507D933</accession>
<evidence type="ECO:0000256" key="6">
    <source>
        <dbReference type="ARBA" id="ARBA00022806"/>
    </source>
</evidence>
<dbReference type="InterPro" id="IPR027925">
    <property type="entry name" value="MCM_N"/>
</dbReference>
<evidence type="ECO:0000256" key="5">
    <source>
        <dbReference type="ARBA" id="ARBA00022801"/>
    </source>
</evidence>
<dbReference type="GO" id="GO:0043596">
    <property type="term" value="C:nuclear replication fork"/>
    <property type="evidence" value="ECO:0007669"/>
    <property type="project" value="UniProtKB-ARBA"/>
</dbReference>
<comment type="function">
    <text evidence="12">Acts as component of the MCM2-7 complex (MCM complex) which is the replicative helicase essential for 'once per cell cycle' DNA replication initiation and elongation in eukaryotic cells. The active ATPase sites in the MCM2-7 ring are formed through the interaction surfaces of two neighboring subunits such that a critical structure of a conserved arginine finger motif is provided in trans relative to the ATP-binding site of the Walker A box of the adjacent subunit. The six ATPase active sites, however, are likely to contribute differentially to the complex helicase activity.</text>
</comment>
<dbReference type="Pfam" id="PF17855">
    <property type="entry name" value="MCM_lid"/>
    <property type="match status" value="1"/>
</dbReference>
<evidence type="ECO:0000313" key="15">
    <source>
        <dbReference type="EMBL" id="TPX47887.1"/>
    </source>
</evidence>
<evidence type="ECO:0000256" key="10">
    <source>
        <dbReference type="ARBA" id="ARBA00023306"/>
    </source>
</evidence>
<dbReference type="GO" id="GO:0097373">
    <property type="term" value="C:MCM core complex"/>
    <property type="evidence" value="ECO:0007669"/>
    <property type="project" value="UniProtKB-ARBA"/>
</dbReference>
<keyword evidence="8 11" id="KW-0238">DNA-binding</keyword>
<dbReference type="GO" id="GO:0006270">
    <property type="term" value="P:DNA replication initiation"/>
    <property type="evidence" value="ECO:0007669"/>
    <property type="project" value="UniProtKB-UniRule"/>
</dbReference>
<evidence type="ECO:0000256" key="7">
    <source>
        <dbReference type="ARBA" id="ARBA00022840"/>
    </source>
</evidence>
<dbReference type="OrthoDB" id="1744952at2759"/>
<dbReference type="GO" id="GO:1902969">
    <property type="term" value="P:mitotic DNA replication"/>
    <property type="evidence" value="ECO:0007669"/>
    <property type="project" value="TreeGrafter"/>
</dbReference>
<evidence type="ECO:0000256" key="4">
    <source>
        <dbReference type="ARBA" id="ARBA00022741"/>
    </source>
</evidence>
<dbReference type="Gene3D" id="2.40.50.140">
    <property type="entry name" value="Nucleic acid-binding proteins"/>
    <property type="match status" value="1"/>
</dbReference>
<dbReference type="InterPro" id="IPR031327">
    <property type="entry name" value="MCM"/>
</dbReference>
<dbReference type="GO" id="GO:0042555">
    <property type="term" value="C:MCM complex"/>
    <property type="evidence" value="ECO:0007669"/>
    <property type="project" value="UniProtKB-UniRule"/>
</dbReference>
<dbReference type="GO" id="GO:0005524">
    <property type="term" value="F:ATP binding"/>
    <property type="evidence" value="ECO:0007669"/>
    <property type="project" value="UniProtKB-UniRule"/>
</dbReference>
<dbReference type="PANTHER" id="PTHR11630:SF43">
    <property type="entry name" value="DNA REPLICATION LICENSING FACTOR MCM6"/>
    <property type="match status" value="1"/>
</dbReference>
<dbReference type="SUPFAM" id="SSF52540">
    <property type="entry name" value="P-loop containing nucleoside triphosphate hydrolases"/>
    <property type="match status" value="1"/>
</dbReference>
<evidence type="ECO:0000313" key="16">
    <source>
        <dbReference type="Proteomes" id="UP000320475"/>
    </source>
</evidence>
<dbReference type="SMART" id="SM00350">
    <property type="entry name" value="MCM"/>
    <property type="match status" value="1"/>
</dbReference>
<dbReference type="GO" id="GO:0016887">
    <property type="term" value="F:ATP hydrolysis activity"/>
    <property type="evidence" value="ECO:0007669"/>
    <property type="project" value="RHEA"/>
</dbReference>
<dbReference type="PROSITE" id="PS50051">
    <property type="entry name" value="MCM_2"/>
    <property type="match status" value="1"/>
</dbReference>
<keyword evidence="7 11" id="KW-0067">ATP-binding</keyword>
<dbReference type="GO" id="GO:0005656">
    <property type="term" value="C:nuclear pre-replicative complex"/>
    <property type="evidence" value="ECO:0007669"/>
    <property type="project" value="UniProtKB-ARBA"/>
</dbReference>
<evidence type="ECO:0000256" key="13">
    <source>
        <dbReference type="SAM" id="MobiDB-lite"/>
    </source>
</evidence>
<dbReference type="EMBL" id="QEAM01000066">
    <property type="protein sequence ID" value="TPX47887.1"/>
    <property type="molecule type" value="Genomic_DNA"/>
</dbReference>
<feature type="compositionally biased region" description="Basic and acidic residues" evidence="13">
    <location>
        <begin position="31"/>
        <end position="43"/>
    </location>
</feature>
<comment type="similarity">
    <text evidence="2 11">Belongs to the MCM family.</text>
</comment>
<feature type="domain" description="MCM C-terminal AAA(+) ATPase" evidence="14">
    <location>
        <begin position="451"/>
        <end position="657"/>
    </location>
</feature>
<dbReference type="InterPro" id="IPR041562">
    <property type="entry name" value="MCM_lid"/>
</dbReference>
<evidence type="ECO:0000256" key="9">
    <source>
        <dbReference type="ARBA" id="ARBA00023242"/>
    </source>
</evidence>
<reference evidence="15 16" key="1">
    <citation type="journal article" date="2019" name="Sci. Rep.">
        <title>Comparative genomics of chytrid fungi reveal insights into the obligate biotrophic and pathogenic lifestyle of Synchytrium endobioticum.</title>
        <authorList>
            <person name="van de Vossenberg B.T.L.H."/>
            <person name="Warris S."/>
            <person name="Nguyen H.D.T."/>
            <person name="van Gent-Pelzer M.P.E."/>
            <person name="Joly D.L."/>
            <person name="van de Geest H.C."/>
            <person name="Bonants P.J.M."/>
            <person name="Smith D.S."/>
            <person name="Levesque C.A."/>
            <person name="van der Lee T.A.J."/>
        </authorList>
    </citation>
    <scope>NUCLEOTIDE SEQUENCE [LARGE SCALE GENOMIC DNA]</scope>
    <source>
        <strain evidence="15 16">LEV6574</strain>
    </source>
</reference>
<dbReference type="GO" id="GO:0006279">
    <property type="term" value="P:premeiotic DNA replication"/>
    <property type="evidence" value="ECO:0007669"/>
    <property type="project" value="UniProtKB-ARBA"/>
</dbReference>
<dbReference type="VEuPathDB" id="FungiDB:SeMB42_g00520"/>
<dbReference type="PRINTS" id="PR01657">
    <property type="entry name" value="MCMFAMILY"/>
</dbReference>
<evidence type="ECO:0000259" key="14">
    <source>
        <dbReference type="PROSITE" id="PS50051"/>
    </source>
</evidence>
<dbReference type="FunFam" id="3.40.50.300:FF:000115">
    <property type="entry name" value="DNA helicase"/>
    <property type="match status" value="1"/>
</dbReference>
<evidence type="ECO:0000256" key="11">
    <source>
        <dbReference type="RuleBase" id="RU004070"/>
    </source>
</evidence>
<evidence type="ECO:0000256" key="12">
    <source>
        <dbReference type="RuleBase" id="RU368064"/>
    </source>
</evidence>
<dbReference type="AlphaFoldDB" id="A0A507D933"/>
<keyword evidence="3 12" id="KW-0235">DNA replication</keyword>
<dbReference type="CDD" id="cd17757">
    <property type="entry name" value="MCM6"/>
    <property type="match status" value="1"/>
</dbReference>
<organism evidence="15 16">
    <name type="scientific">Synchytrium endobioticum</name>
    <dbReference type="NCBI Taxonomy" id="286115"/>
    <lineage>
        <taxon>Eukaryota</taxon>
        <taxon>Fungi</taxon>
        <taxon>Fungi incertae sedis</taxon>
        <taxon>Chytridiomycota</taxon>
        <taxon>Chytridiomycota incertae sedis</taxon>
        <taxon>Chytridiomycetes</taxon>
        <taxon>Synchytriales</taxon>
        <taxon>Synchytriaceae</taxon>
        <taxon>Synchytrium</taxon>
    </lineage>
</organism>
<dbReference type="Gene3D" id="3.40.50.300">
    <property type="entry name" value="P-loop containing nucleotide triphosphate hydrolases"/>
    <property type="match status" value="1"/>
</dbReference>
<comment type="catalytic activity">
    <reaction evidence="12">
        <text>ATP + H2O = ADP + phosphate + H(+)</text>
        <dbReference type="Rhea" id="RHEA:13065"/>
        <dbReference type="ChEBI" id="CHEBI:15377"/>
        <dbReference type="ChEBI" id="CHEBI:15378"/>
        <dbReference type="ChEBI" id="CHEBI:30616"/>
        <dbReference type="ChEBI" id="CHEBI:43474"/>
        <dbReference type="ChEBI" id="CHEBI:456216"/>
        <dbReference type="EC" id="3.6.4.12"/>
    </reaction>
</comment>
<dbReference type="Pfam" id="PF00493">
    <property type="entry name" value="MCM"/>
    <property type="match status" value="1"/>
</dbReference>
<keyword evidence="5 12" id="KW-0378">Hydrolase</keyword>
<dbReference type="InterPro" id="IPR041024">
    <property type="entry name" value="Mcm6_C"/>
</dbReference>
<keyword evidence="9" id="KW-0539">Nucleus</keyword>
<feature type="region of interest" description="Disordered" evidence="13">
    <location>
        <begin position="807"/>
        <end position="834"/>
    </location>
</feature>
<dbReference type="Proteomes" id="UP000320475">
    <property type="component" value="Unassembled WGS sequence"/>
</dbReference>
<feature type="compositionally biased region" description="Polar residues" evidence="13">
    <location>
        <begin position="818"/>
        <end position="834"/>
    </location>
</feature>
<dbReference type="Gene3D" id="1.20.58.870">
    <property type="match status" value="1"/>
</dbReference>
<dbReference type="PANTHER" id="PTHR11630">
    <property type="entry name" value="DNA REPLICATION LICENSING FACTOR MCM FAMILY MEMBER"/>
    <property type="match status" value="1"/>
</dbReference>
<dbReference type="Gene3D" id="2.20.28.10">
    <property type="match status" value="1"/>
</dbReference>
<dbReference type="InterPro" id="IPR018525">
    <property type="entry name" value="MCM_CS"/>
</dbReference>
<evidence type="ECO:0000256" key="8">
    <source>
        <dbReference type="ARBA" id="ARBA00023125"/>
    </source>
</evidence>
<keyword evidence="10 12" id="KW-0131">Cell cycle</keyword>
<dbReference type="InterPro" id="IPR033762">
    <property type="entry name" value="MCM_OB"/>
</dbReference>
<evidence type="ECO:0000256" key="1">
    <source>
        <dbReference type="ARBA" id="ARBA00004123"/>
    </source>
</evidence>
<keyword evidence="4 11" id="KW-0547">Nucleotide-binding</keyword>
<dbReference type="InterPro" id="IPR027417">
    <property type="entry name" value="P-loop_NTPase"/>
</dbReference>
<evidence type="ECO:0000256" key="3">
    <source>
        <dbReference type="ARBA" id="ARBA00022705"/>
    </source>
</evidence>
<comment type="subunit">
    <text evidence="12">Component of the MCM2-7 complex.</text>
</comment>
<dbReference type="Gene3D" id="3.30.1640.10">
    <property type="entry name" value="mini-chromosome maintenance (MCM) complex, chain A, domain 1"/>
    <property type="match status" value="1"/>
</dbReference>
<dbReference type="PROSITE" id="PS00847">
    <property type="entry name" value="MCM_1"/>
    <property type="match status" value="1"/>
</dbReference>
<dbReference type="InterPro" id="IPR008049">
    <property type="entry name" value="MCM6"/>
</dbReference>
<dbReference type="GO" id="GO:0000727">
    <property type="term" value="P:double-strand break repair via break-induced replication"/>
    <property type="evidence" value="ECO:0007669"/>
    <property type="project" value="TreeGrafter"/>
</dbReference>
<keyword evidence="6 12" id="KW-0347">Helicase</keyword>
<dbReference type="EC" id="3.6.4.12" evidence="12"/>
<proteinExistence type="inferred from homology"/>